<keyword evidence="5 7" id="KW-0472">Membrane</keyword>
<name>A0ABV9GB66_9ACTN</name>
<gene>
    <name evidence="9" type="ORF">ACFO9E_21705</name>
</gene>
<feature type="transmembrane region" description="Helical" evidence="7">
    <location>
        <begin position="115"/>
        <end position="134"/>
    </location>
</feature>
<feature type="transmembrane region" description="Helical" evidence="7">
    <location>
        <begin position="353"/>
        <end position="375"/>
    </location>
</feature>
<dbReference type="InterPro" id="IPR020846">
    <property type="entry name" value="MFS_dom"/>
</dbReference>
<feature type="transmembrane region" description="Helical" evidence="7">
    <location>
        <begin position="173"/>
        <end position="196"/>
    </location>
</feature>
<feature type="transmembrane region" description="Helical" evidence="7">
    <location>
        <begin position="410"/>
        <end position="435"/>
    </location>
</feature>
<evidence type="ECO:0000256" key="4">
    <source>
        <dbReference type="ARBA" id="ARBA00022989"/>
    </source>
</evidence>
<feature type="transmembrane region" description="Helical" evidence="7">
    <location>
        <begin position="272"/>
        <end position="295"/>
    </location>
</feature>
<accession>A0ABV9GB66</accession>
<keyword evidence="10" id="KW-1185">Reference proteome</keyword>
<keyword evidence="4 7" id="KW-1133">Transmembrane helix</keyword>
<evidence type="ECO:0000256" key="5">
    <source>
        <dbReference type="ARBA" id="ARBA00023136"/>
    </source>
</evidence>
<dbReference type="CDD" id="cd17321">
    <property type="entry name" value="MFS_MMR_MDR_like"/>
    <property type="match status" value="1"/>
</dbReference>
<protein>
    <submittedName>
        <fullName evidence="9">MFS transporter</fullName>
    </submittedName>
</protein>
<evidence type="ECO:0000256" key="1">
    <source>
        <dbReference type="ARBA" id="ARBA00004651"/>
    </source>
</evidence>
<comment type="caution">
    <text evidence="9">The sequence shown here is derived from an EMBL/GenBank/DDBJ whole genome shotgun (WGS) entry which is preliminary data.</text>
</comment>
<evidence type="ECO:0000256" key="2">
    <source>
        <dbReference type="ARBA" id="ARBA00022448"/>
    </source>
</evidence>
<dbReference type="InterPro" id="IPR011701">
    <property type="entry name" value="MFS"/>
</dbReference>
<sequence>MRALSRGLTTYPDHFTFAAKLTTFATKVYLSGVILVGTVKSPSLRPWLGLIAVSLGVALIVVDITIVNVILAPIIDDLAIGSVEAQWIQESYAIAFAALLLITGRLCDLHGARKIFLIGLVVFGVTSVVAAIAPNGGLLILARFLQGTGGAMILPTSLALVNATFTGKARGQAFAIWGSTIGAAAAVGPLLGGWLADFSWRWAFGINIPLVAAITAGALFFLPASPRTAGRIDGPGGVLSAIGLGSLAFALIEGRTHGWLITTEPLSIGGFSWSAGPSPVLVAFLVSALVLLAFWRRQAALGRKNDEPLMDVRLLSIPSFRNGNVVTLFVGLGEFGIIAVMPLWLQFALDYSAFQAGLALVALAVGSFCASGASFSMTASALTQVRIGLLLEAAGLVMLGLIAATDSTWWLIAIALCIYGIGVGFATAQVTNVILVDVPAESAGQGSGIQSAARELGAALGIAVLTTLFFSTLASSLRDRLTSTGLPDRDAEQLSAVVSQSAGSVIPSLSNAPQTAAAADAAREAMATALEVSSYVCAGMLFLALAATLFIAPRTVGAGAEHEPARQEPTPH</sequence>
<dbReference type="PANTHER" id="PTHR42718">
    <property type="entry name" value="MAJOR FACILITATOR SUPERFAMILY MULTIDRUG TRANSPORTER MFSC"/>
    <property type="match status" value="1"/>
</dbReference>
<feature type="transmembrane region" description="Helical" evidence="7">
    <location>
        <begin position="325"/>
        <end position="347"/>
    </location>
</feature>
<dbReference type="Gene3D" id="1.20.1250.20">
    <property type="entry name" value="MFS general substrate transporter like domains"/>
    <property type="match status" value="1"/>
</dbReference>
<feature type="transmembrane region" description="Helical" evidence="7">
    <location>
        <begin position="387"/>
        <end position="404"/>
    </location>
</feature>
<feature type="transmembrane region" description="Helical" evidence="7">
    <location>
        <begin position="532"/>
        <end position="552"/>
    </location>
</feature>
<comment type="subcellular location">
    <subcellularLocation>
        <location evidence="1">Cell membrane</location>
        <topology evidence="1">Multi-pass membrane protein</topology>
    </subcellularLocation>
</comment>
<reference evidence="10" key="1">
    <citation type="journal article" date="2019" name="Int. J. Syst. Evol. Microbiol.">
        <title>The Global Catalogue of Microorganisms (GCM) 10K type strain sequencing project: providing services to taxonomists for standard genome sequencing and annotation.</title>
        <authorList>
            <consortium name="The Broad Institute Genomics Platform"/>
            <consortium name="The Broad Institute Genome Sequencing Center for Infectious Disease"/>
            <person name="Wu L."/>
            <person name="Ma J."/>
        </authorList>
    </citation>
    <scope>NUCLEOTIDE SEQUENCE [LARGE SCALE GENOMIC DNA]</scope>
    <source>
        <strain evidence="10">CGMCC 4.7139</strain>
    </source>
</reference>
<feature type="transmembrane region" description="Helical" evidence="7">
    <location>
        <begin position="48"/>
        <end position="75"/>
    </location>
</feature>
<feature type="transmembrane region" description="Helical" evidence="7">
    <location>
        <begin position="87"/>
        <end position="103"/>
    </location>
</feature>
<feature type="domain" description="Major facilitator superfamily (MFS) profile" evidence="8">
    <location>
        <begin position="49"/>
        <end position="556"/>
    </location>
</feature>
<organism evidence="9 10">
    <name type="scientific">Streptomyces maoxianensis</name>
    <dbReference type="NCBI Taxonomy" id="1459942"/>
    <lineage>
        <taxon>Bacteria</taxon>
        <taxon>Bacillati</taxon>
        <taxon>Actinomycetota</taxon>
        <taxon>Actinomycetes</taxon>
        <taxon>Kitasatosporales</taxon>
        <taxon>Streptomycetaceae</taxon>
        <taxon>Streptomyces</taxon>
    </lineage>
</organism>
<evidence type="ECO:0000256" key="7">
    <source>
        <dbReference type="SAM" id="Phobius"/>
    </source>
</evidence>
<feature type="transmembrane region" description="Helical" evidence="7">
    <location>
        <begin position="15"/>
        <end position="36"/>
    </location>
</feature>
<feature type="transmembrane region" description="Helical" evidence="7">
    <location>
        <begin position="234"/>
        <end position="252"/>
    </location>
</feature>
<keyword evidence="6" id="KW-0046">Antibiotic resistance</keyword>
<dbReference type="InterPro" id="IPR036259">
    <property type="entry name" value="MFS_trans_sf"/>
</dbReference>
<evidence type="ECO:0000256" key="3">
    <source>
        <dbReference type="ARBA" id="ARBA00022692"/>
    </source>
</evidence>
<keyword evidence="2" id="KW-0813">Transport</keyword>
<dbReference type="PANTHER" id="PTHR42718:SF9">
    <property type="entry name" value="MAJOR FACILITATOR SUPERFAMILY MULTIDRUG TRANSPORTER MFSC"/>
    <property type="match status" value="1"/>
</dbReference>
<dbReference type="Pfam" id="PF07690">
    <property type="entry name" value="MFS_1"/>
    <property type="match status" value="1"/>
</dbReference>
<dbReference type="PROSITE" id="PS50850">
    <property type="entry name" value="MFS"/>
    <property type="match status" value="1"/>
</dbReference>
<evidence type="ECO:0000313" key="10">
    <source>
        <dbReference type="Proteomes" id="UP001595993"/>
    </source>
</evidence>
<dbReference type="EMBL" id="JBHSFE010000016">
    <property type="protein sequence ID" value="MFC4610403.1"/>
    <property type="molecule type" value="Genomic_DNA"/>
</dbReference>
<feature type="transmembrane region" description="Helical" evidence="7">
    <location>
        <begin position="140"/>
        <end position="161"/>
    </location>
</feature>
<evidence type="ECO:0000259" key="8">
    <source>
        <dbReference type="PROSITE" id="PS50850"/>
    </source>
</evidence>
<keyword evidence="3 7" id="KW-0812">Transmembrane</keyword>
<evidence type="ECO:0000313" key="9">
    <source>
        <dbReference type="EMBL" id="MFC4610403.1"/>
    </source>
</evidence>
<evidence type="ECO:0000256" key="6">
    <source>
        <dbReference type="ARBA" id="ARBA00023251"/>
    </source>
</evidence>
<feature type="transmembrane region" description="Helical" evidence="7">
    <location>
        <begin position="202"/>
        <end position="222"/>
    </location>
</feature>
<proteinExistence type="predicted"/>
<dbReference type="SUPFAM" id="SSF103473">
    <property type="entry name" value="MFS general substrate transporter"/>
    <property type="match status" value="1"/>
</dbReference>
<dbReference type="Proteomes" id="UP001595993">
    <property type="component" value="Unassembled WGS sequence"/>
</dbReference>
<dbReference type="RefSeq" id="WP_381198354.1">
    <property type="nucleotide sequence ID" value="NZ_JBHSFE010000016.1"/>
</dbReference>